<dbReference type="SUPFAM" id="SSF49764">
    <property type="entry name" value="HSP20-like chaperones"/>
    <property type="match status" value="1"/>
</dbReference>
<reference evidence="5" key="1">
    <citation type="journal article" date="2020" name="ISME J.">
        <title>Gammaproteobacteria mediating utilization of methyl-, sulfur- and petroleum organic compounds in deep ocean hydrothermal plumes.</title>
        <authorList>
            <person name="Zhou Z."/>
            <person name="Liu Y."/>
            <person name="Pan J."/>
            <person name="Cron B.R."/>
            <person name="Toner B.M."/>
            <person name="Anantharaman K."/>
            <person name="Breier J.A."/>
            <person name="Dick G.J."/>
            <person name="Li M."/>
        </authorList>
    </citation>
    <scope>NUCLEOTIDE SEQUENCE</scope>
    <source>
        <strain evidence="5">SZUA-1501</strain>
    </source>
</reference>
<dbReference type="InterPro" id="IPR031107">
    <property type="entry name" value="Small_HSP"/>
</dbReference>
<dbReference type="PROSITE" id="PS51203">
    <property type="entry name" value="CS"/>
    <property type="match status" value="1"/>
</dbReference>
<protein>
    <submittedName>
        <fullName evidence="5">Hsp20/alpha crystallin family protein</fullName>
    </submittedName>
</protein>
<accession>A0A9D0YP25</accession>
<dbReference type="PROSITE" id="PS01031">
    <property type="entry name" value="SHSP"/>
    <property type="match status" value="1"/>
</dbReference>
<gene>
    <name evidence="5" type="ORF">EYH37_00545</name>
</gene>
<dbReference type="InterPro" id="IPR002068">
    <property type="entry name" value="A-crystallin/Hsp20_dom"/>
</dbReference>
<dbReference type="Gene3D" id="2.60.40.790">
    <property type="match status" value="1"/>
</dbReference>
<evidence type="ECO:0000256" key="2">
    <source>
        <dbReference type="RuleBase" id="RU003616"/>
    </source>
</evidence>
<dbReference type="EMBL" id="DQVE01000004">
    <property type="protein sequence ID" value="HIP97847.1"/>
    <property type="molecule type" value="Genomic_DNA"/>
</dbReference>
<feature type="domain" description="SHSP" evidence="3">
    <location>
        <begin position="38"/>
        <end position="148"/>
    </location>
</feature>
<comment type="caution">
    <text evidence="5">The sequence shown here is derived from an EMBL/GenBank/DDBJ whole genome shotgun (WGS) entry which is preliminary data.</text>
</comment>
<evidence type="ECO:0000259" key="4">
    <source>
        <dbReference type="PROSITE" id="PS51203"/>
    </source>
</evidence>
<comment type="similarity">
    <text evidence="1 2">Belongs to the small heat shock protein (HSP20) family.</text>
</comment>
<evidence type="ECO:0000313" key="5">
    <source>
        <dbReference type="EMBL" id="HIP97847.1"/>
    </source>
</evidence>
<dbReference type="CDD" id="cd06464">
    <property type="entry name" value="ACD_sHsps-like"/>
    <property type="match status" value="1"/>
</dbReference>
<dbReference type="InterPro" id="IPR007052">
    <property type="entry name" value="CS_dom"/>
</dbReference>
<proteinExistence type="inferred from homology"/>
<dbReference type="PANTHER" id="PTHR11527">
    <property type="entry name" value="HEAT-SHOCK PROTEIN 20 FAMILY MEMBER"/>
    <property type="match status" value="1"/>
</dbReference>
<dbReference type="InterPro" id="IPR008978">
    <property type="entry name" value="HSP20-like_chaperone"/>
</dbReference>
<organism evidence="5 6">
    <name type="scientific">Aquifex aeolicus</name>
    <dbReference type="NCBI Taxonomy" id="63363"/>
    <lineage>
        <taxon>Bacteria</taxon>
        <taxon>Pseudomonadati</taxon>
        <taxon>Aquificota</taxon>
        <taxon>Aquificia</taxon>
        <taxon>Aquificales</taxon>
        <taxon>Aquificaceae</taxon>
        <taxon>Aquifex</taxon>
    </lineage>
</organism>
<evidence type="ECO:0000259" key="3">
    <source>
        <dbReference type="PROSITE" id="PS01031"/>
    </source>
</evidence>
<dbReference type="AlphaFoldDB" id="A0A9D0YP25"/>
<name>A0A9D0YP25_AQUAO</name>
<feature type="domain" description="CS" evidence="4">
    <location>
        <begin position="42"/>
        <end position="148"/>
    </location>
</feature>
<sequence>MTLRRFNPLEELLRLQRELERLAQSAISPAGEMEKGLERGLKFIMPIEVYETPSELVIKVELPGVKKEDTEVVIRDNYLIVKVEKKEEAEENKEHVHIRERIYGKFERIIPLTTDVDTDNAKATFKDGVLEIRFPKKFATQEKKITIE</sequence>
<dbReference type="Pfam" id="PF00011">
    <property type="entry name" value="HSP20"/>
    <property type="match status" value="1"/>
</dbReference>
<evidence type="ECO:0000313" key="6">
    <source>
        <dbReference type="Proteomes" id="UP000606463"/>
    </source>
</evidence>
<evidence type="ECO:0000256" key="1">
    <source>
        <dbReference type="PROSITE-ProRule" id="PRU00285"/>
    </source>
</evidence>
<dbReference type="Proteomes" id="UP000606463">
    <property type="component" value="Unassembled WGS sequence"/>
</dbReference>